<dbReference type="InterPro" id="IPR029044">
    <property type="entry name" value="Nucleotide-diphossugar_trans"/>
</dbReference>
<proteinExistence type="predicted"/>
<dbReference type="AlphaFoldDB" id="A0A160TBK4"/>
<keyword evidence="2" id="KW-0808">Transferase</keyword>
<dbReference type="EMBL" id="CZQC01000050">
    <property type="protein sequence ID" value="CUS41750.1"/>
    <property type="molecule type" value="Genomic_DNA"/>
</dbReference>
<dbReference type="Pfam" id="PF12804">
    <property type="entry name" value="NTP_transf_3"/>
    <property type="match status" value="1"/>
</dbReference>
<dbReference type="SUPFAM" id="SSF53448">
    <property type="entry name" value="Nucleotide-diphospho-sugar transferases"/>
    <property type="match status" value="1"/>
</dbReference>
<feature type="domain" description="MobA-like NTP transferase" evidence="1">
    <location>
        <begin position="6"/>
        <end position="159"/>
    </location>
</feature>
<dbReference type="PANTHER" id="PTHR43777:SF1">
    <property type="entry name" value="MOLYBDENUM COFACTOR CYTIDYLYLTRANSFERASE"/>
    <property type="match status" value="1"/>
</dbReference>
<keyword evidence="2" id="KW-0548">Nucleotidyltransferase</keyword>
<dbReference type="PANTHER" id="PTHR43777">
    <property type="entry name" value="MOLYBDENUM COFACTOR CYTIDYLYLTRANSFERASE"/>
    <property type="match status" value="1"/>
</dbReference>
<gene>
    <name evidence="2" type="ORF">MGWOODY_Tha2269</name>
</gene>
<protein>
    <submittedName>
        <fullName evidence="2">CTP:molybdopterin cytidylyltransferase</fullName>
    </submittedName>
</protein>
<evidence type="ECO:0000259" key="1">
    <source>
        <dbReference type="Pfam" id="PF12804"/>
    </source>
</evidence>
<reference evidence="2" key="1">
    <citation type="submission" date="2015-10" db="EMBL/GenBank/DDBJ databases">
        <authorList>
            <person name="Gilbert D.G."/>
        </authorList>
    </citation>
    <scope>NUCLEOTIDE SEQUENCE</scope>
</reference>
<organism evidence="2">
    <name type="scientific">hydrothermal vent metagenome</name>
    <dbReference type="NCBI Taxonomy" id="652676"/>
    <lineage>
        <taxon>unclassified sequences</taxon>
        <taxon>metagenomes</taxon>
        <taxon>ecological metagenomes</taxon>
    </lineage>
</organism>
<name>A0A160TBK4_9ZZZZ</name>
<evidence type="ECO:0000313" key="2">
    <source>
        <dbReference type="EMBL" id="CUS41750.1"/>
    </source>
</evidence>
<dbReference type="Gene3D" id="3.90.550.10">
    <property type="entry name" value="Spore Coat Polysaccharide Biosynthesis Protein SpsA, Chain A"/>
    <property type="match status" value="1"/>
</dbReference>
<dbReference type="GO" id="GO:0016779">
    <property type="term" value="F:nucleotidyltransferase activity"/>
    <property type="evidence" value="ECO:0007669"/>
    <property type="project" value="UniProtKB-KW"/>
</dbReference>
<sequence>MGIGIVILAAGRSERFGQDKRCLPLNNKDSVLLATIRAAKASGLSCYVVLHPGDHELMHQCQQDGVEAGICPDARLGIGHSIAFGVRANQHWQGWIIARGNMPWVQPVTYQQLAASLFDHPCIRPVDGDGHPGFPTAFRREFGWNLMQLHGHRTEVRLMPSCSDIDLVVNDPAISRVIRTPKDLCPLHQITNDTQPPAFSQAAI</sequence>
<dbReference type="InterPro" id="IPR025877">
    <property type="entry name" value="MobA-like_NTP_Trfase"/>
</dbReference>
<accession>A0A160TBK4</accession>